<reference evidence="3 4" key="1">
    <citation type="submission" date="2020-04" db="EMBL/GenBank/DDBJ databases">
        <title>Whole-genome sequencing of Vibrio spp. from China reveals different genetic environments of blaCTX-M-14 among diverse lineages.</title>
        <authorList>
            <person name="Zheng Z."/>
            <person name="Ye L."/>
            <person name="Chen S."/>
        </authorList>
    </citation>
    <scope>NUCLEOTIDE SEQUENCE [LARGE SCALE GENOMIC DNA]</scope>
    <source>
        <strain evidence="3 4">Vb0574</strain>
    </source>
</reference>
<dbReference type="InterPro" id="IPR036986">
    <property type="entry name" value="S4_RNA-bd_sf"/>
</dbReference>
<dbReference type="Pfam" id="PF01479">
    <property type="entry name" value="S4"/>
    <property type="match status" value="1"/>
</dbReference>
<feature type="non-terminal residue" evidence="3">
    <location>
        <position position="1"/>
    </location>
</feature>
<dbReference type="GO" id="GO:0003723">
    <property type="term" value="F:RNA binding"/>
    <property type="evidence" value="ECO:0007669"/>
    <property type="project" value="UniProtKB-KW"/>
</dbReference>
<dbReference type="InterPro" id="IPR002942">
    <property type="entry name" value="S4_RNA-bd"/>
</dbReference>
<dbReference type="AlphaFoldDB" id="A0A7Y0S2Y0"/>
<dbReference type="Proteomes" id="UP000555836">
    <property type="component" value="Unassembled WGS sequence"/>
</dbReference>
<protein>
    <submittedName>
        <fullName evidence="3">Tyrosine--tRNA ligase</fullName>
        <ecNumber evidence="3">6.1.1.1</ecNumber>
    </submittedName>
</protein>
<keyword evidence="3" id="KW-0436">Ligase</keyword>
<gene>
    <name evidence="3" type="ORF">HKB21_06910</name>
</gene>
<accession>A0A7Y0S2Y0</accession>
<organism evidence="3 4">
    <name type="scientific">Vibrio parahaemolyticus</name>
    <dbReference type="NCBI Taxonomy" id="670"/>
    <lineage>
        <taxon>Bacteria</taxon>
        <taxon>Pseudomonadati</taxon>
        <taxon>Pseudomonadota</taxon>
        <taxon>Gammaproteobacteria</taxon>
        <taxon>Vibrionales</taxon>
        <taxon>Vibrionaceae</taxon>
        <taxon>Vibrio</taxon>
    </lineage>
</organism>
<dbReference type="CDD" id="cd00165">
    <property type="entry name" value="S4"/>
    <property type="match status" value="1"/>
</dbReference>
<feature type="non-terminal residue" evidence="3">
    <location>
        <position position="82"/>
    </location>
</feature>
<dbReference type="EC" id="6.1.1.1" evidence="3"/>
<evidence type="ECO:0000259" key="2">
    <source>
        <dbReference type="Pfam" id="PF01479"/>
    </source>
</evidence>
<feature type="domain" description="RNA-binding S4" evidence="2">
    <location>
        <begin position="46"/>
        <end position="81"/>
    </location>
</feature>
<dbReference type="Gene3D" id="3.10.290.10">
    <property type="entry name" value="RNA-binding S4 domain"/>
    <property type="match status" value="1"/>
</dbReference>
<comment type="caution">
    <text evidence="3">The sequence shown here is derived from an EMBL/GenBank/DDBJ whole genome shotgun (WGS) entry which is preliminary data.</text>
</comment>
<dbReference type="PROSITE" id="PS50889">
    <property type="entry name" value="S4"/>
    <property type="match status" value="1"/>
</dbReference>
<evidence type="ECO:0000313" key="4">
    <source>
        <dbReference type="Proteomes" id="UP000555836"/>
    </source>
</evidence>
<evidence type="ECO:0000313" key="3">
    <source>
        <dbReference type="EMBL" id="NMU25346.1"/>
    </source>
</evidence>
<name>A0A7Y0S2Y0_VIBPH</name>
<evidence type="ECO:0000256" key="1">
    <source>
        <dbReference type="PROSITE-ProRule" id="PRU00182"/>
    </source>
</evidence>
<dbReference type="GO" id="GO:0004831">
    <property type="term" value="F:tyrosine-tRNA ligase activity"/>
    <property type="evidence" value="ECO:0007669"/>
    <property type="project" value="UniProtKB-EC"/>
</dbReference>
<dbReference type="SUPFAM" id="SSF55174">
    <property type="entry name" value="Alpha-L RNA-binding motif"/>
    <property type="match status" value="1"/>
</dbReference>
<keyword evidence="1" id="KW-0694">RNA-binding</keyword>
<dbReference type="EMBL" id="JABCLD010001004">
    <property type="protein sequence ID" value="NMU25346.1"/>
    <property type="molecule type" value="Genomic_DNA"/>
</dbReference>
<sequence>AKEIIARFHSEADADAAEQEFVNRFAKNQIPDEMPEFDFDAGRPVSNLLKEAGLCPSSSDAMRMVKQGAVKIDGEKIADSKF</sequence>
<proteinExistence type="predicted"/>